<proteinExistence type="predicted"/>
<dbReference type="PANTHER" id="PTHR45641">
    <property type="entry name" value="TETRATRICOPEPTIDE REPEAT PROTEIN (AFU_ORTHOLOGUE AFUA_6G03870)"/>
    <property type="match status" value="1"/>
</dbReference>
<evidence type="ECO:0000313" key="6">
    <source>
        <dbReference type="Proteomes" id="UP000663829"/>
    </source>
</evidence>
<evidence type="ECO:0000313" key="4">
    <source>
        <dbReference type="EMBL" id="CAF0951287.1"/>
    </source>
</evidence>
<dbReference type="Proteomes" id="UP000681722">
    <property type="component" value="Unassembled WGS sequence"/>
</dbReference>
<keyword evidence="2 3" id="KW-0802">TPR repeat</keyword>
<keyword evidence="1" id="KW-0677">Repeat</keyword>
<dbReference type="EMBL" id="CAJNOQ010002315">
    <property type="protein sequence ID" value="CAF0951287.1"/>
    <property type="molecule type" value="Genomic_DNA"/>
</dbReference>
<accession>A0A814D754</accession>
<dbReference type="PANTHER" id="PTHR45641:SF1">
    <property type="entry name" value="AAA+ ATPASE DOMAIN-CONTAINING PROTEIN"/>
    <property type="match status" value="1"/>
</dbReference>
<evidence type="ECO:0000256" key="2">
    <source>
        <dbReference type="ARBA" id="ARBA00022803"/>
    </source>
</evidence>
<dbReference type="Pfam" id="PF13424">
    <property type="entry name" value="TPR_12"/>
    <property type="match status" value="1"/>
</dbReference>
<name>A0A814D754_9BILA</name>
<dbReference type="EMBL" id="CAJOBC010002314">
    <property type="protein sequence ID" value="CAF3726947.1"/>
    <property type="molecule type" value="Genomic_DNA"/>
</dbReference>
<evidence type="ECO:0000256" key="3">
    <source>
        <dbReference type="PROSITE-ProRule" id="PRU00339"/>
    </source>
</evidence>
<gene>
    <name evidence="4" type="ORF">GPM918_LOCUS11258</name>
    <name evidence="5" type="ORF">SRO942_LOCUS11257</name>
</gene>
<dbReference type="PROSITE" id="PS50005">
    <property type="entry name" value="TPR"/>
    <property type="match status" value="2"/>
</dbReference>
<protein>
    <submittedName>
        <fullName evidence="4">Uncharacterized protein</fullName>
    </submittedName>
</protein>
<feature type="repeat" description="TPR" evidence="3">
    <location>
        <begin position="13"/>
        <end position="46"/>
    </location>
</feature>
<comment type="caution">
    <text evidence="4">The sequence shown here is derived from an EMBL/GenBank/DDBJ whole genome shotgun (WGS) entry which is preliminary data.</text>
</comment>
<dbReference type="SUPFAM" id="SSF48452">
    <property type="entry name" value="TPR-like"/>
    <property type="match status" value="1"/>
</dbReference>
<reference evidence="4" key="1">
    <citation type="submission" date="2021-02" db="EMBL/GenBank/DDBJ databases">
        <authorList>
            <person name="Nowell W R."/>
        </authorList>
    </citation>
    <scope>NUCLEOTIDE SEQUENCE</scope>
</reference>
<organism evidence="4 6">
    <name type="scientific">Didymodactylos carnosus</name>
    <dbReference type="NCBI Taxonomy" id="1234261"/>
    <lineage>
        <taxon>Eukaryota</taxon>
        <taxon>Metazoa</taxon>
        <taxon>Spiralia</taxon>
        <taxon>Gnathifera</taxon>
        <taxon>Rotifera</taxon>
        <taxon>Eurotatoria</taxon>
        <taxon>Bdelloidea</taxon>
        <taxon>Philodinida</taxon>
        <taxon>Philodinidae</taxon>
        <taxon>Didymodactylos</taxon>
    </lineage>
</organism>
<dbReference type="SMART" id="SM00028">
    <property type="entry name" value="TPR"/>
    <property type="match status" value="3"/>
</dbReference>
<dbReference type="InterPro" id="IPR011990">
    <property type="entry name" value="TPR-like_helical_dom_sf"/>
</dbReference>
<evidence type="ECO:0000313" key="5">
    <source>
        <dbReference type="EMBL" id="CAF3726947.1"/>
    </source>
</evidence>
<feature type="repeat" description="TPR" evidence="3">
    <location>
        <begin position="100"/>
        <end position="133"/>
    </location>
</feature>
<dbReference type="OrthoDB" id="2017782at2759"/>
<evidence type="ECO:0000256" key="1">
    <source>
        <dbReference type="ARBA" id="ARBA00022737"/>
    </source>
</evidence>
<sequence length="182" mass="21327">MCAIKRDDEEQKDLIYNNLGILYYEMNKSHLAFLYFEKTKRSRPSSPLSDDRTNISNICLRRKTSREQLKGINQQIALSYYKNIHRIILKGLPPRRSSFIKLYNNRGLVHHKCGNYDEALNVYEVALEHASRDDSLETKQDCPAIYSNIGDWHYSKCDYEKAVINYEKATTIAKKIFSENHV</sequence>
<keyword evidence="6" id="KW-1185">Reference proteome</keyword>
<dbReference type="AlphaFoldDB" id="A0A814D754"/>
<dbReference type="Gene3D" id="1.25.40.10">
    <property type="entry name" value="Tetratricopeptide repeat domain"/>
    <property type="match status" value="1"/>
</dbReference>
<dbReference type="Proteomes" id="UP000663829">
    <property type="component" value="Unassembled WGS sequence"/>
</dbReference>
<dbReference type="InterPro" id="IPR019734">
    <property type="entry name" value="TPR_rpt"/>
</dbReference>